<dbReference type="RefSeq" id="WP_181608067.1">
    <property type="nucleotide sequence ID" value="NZ_BAABAM010000001.1"/>
</dbReference>
<evidence type="ECO:0000313" key="2">
    <source>
        <dbReference type="EMBL" id="MBA2889256.1"/>
    </source>
</evidence>
<protein>
    <recommendedName>
        <fullName evidence="1">TIR domain-containing protein</fullName>
    </recommendedName>
</protein>
<dbReference type="InterPro" id="IPR000157">
    <property type="entry name" value="TIR_dom"/>
</dbReference>
<dbReference type="Pfam" id="PF13676">
    <property type="entry name" value="TIR_2"/>
    <property type="match status" value="1"/>
</dbReference>
<dbReference type="NCBIfam" id="NF040588">
    <property type="entry name" value="FxsC_Nterm"/>
    <property type="match status" value="1"/>
</dbReference>
<keyword evidence="3" id="KW-1185">Reference proteome</keyword>
<name>A0A7W0HN84_9ACTN</name>
<accession>A0A7W0HN84</accession>
<reference evidence="2 3" key="1">
    <citation type="submission" date="2020-07" db="EMBL/GenBank/DDBJ databases">
        <title>Genomic Encyclopedia of Type Strains, Phase IV (KMG-IV): sequencing the most valuable type-strain genomes for metagenomic binning, comparative biology and taxonomic classification.</title>
        <authorList>
            <person name="Goeker M."/>
        </authorList>
    </citation>
    <scope>NUCLEOTIDE SEQUENCE [LARGE SCALE GENOMIC DNA]</scope>
    <source>
        <strain evidence="2 3">DSM 45533</strain>
    </source>
</reference>
<feature type="domain" description="TIR" evidence="1">
    <location>
        <begin position="68"/>
        <end position="158"/>
    </location>
</feature>
<gene>
    <name evidence="2" type="ORF">HNR30_000591</name>
</gene>
<organism evidence="2 3">
    <name type="scientific">Nonomuraea soli</name>
    <dbReference type="NCBI Taxonomy" id="1032476"/>
    <lineage>
        <taxon>Bacteria</taxon>
        <taxon>Bacillati</taxon>
        <taxon>Actinomycetota</taxon>
        <taxon>Actinomycetes</taxon>
        <taxon>Streptosporangiales</taxon>
        <taxon>Streptosporangiaceae</taxon>
        <taxon>Nonomuraea</taxon>
    </lineage>
</organism>
<comment type="caution">
    <text evidence="2">The sequence shown here is derived from an EMBL/GenBank/DDBJ whole genome shotgun (WGS) entry which is preliminary data.</text>
</comment>
<dbReference type="GO" id="GO:0007165">
    <property type="term" value="P:signal transduction"/>
    <property type="evidence" value="ECO:0007669"/>
    <property type="project" value="InterPro"/>
</dbReference>
<dbReference type="Gene3D" id="3.40.50.10140">
    <property type="entry name" value="Toll/interleukin-1 receptor homology (TIR) domain"/>
    <property type="match status" value="1"/>
</dbReference>
<evidence type="ECO:0000259" key="1">
    <source>
        <dbReference type="Pfam" id="PF13676"/>
    </source>
</evidence>
<sequence>MAENAHDPGMSRLAAEPWLYFFLSHAHVKPHHLIDDDPGRLVMTFFRDLCQHLMQMTNCPGGELPGYVDLSMRSGTEWDPEIKRALGVCRAFVPLYGPRYFASEYCAMEWGAFSHREQLHRKASTVSSTQRAIVPVLWSHFDPGGAPQVARNIQLTSFDMDARYRRIGIYGLLSTKRWDDYDTATYEIARDIVETAELTQIEPCDPSMFDSIENPFQGTIEVGP</sequence>
<evidence type="ECO:0000313" key="3">
    <source>
        <dbReference type="Proteomes" id="UP000530928"/>
    </source>
</evidence>
<proteinExistence type="predicted"/>
<dbReference type="InterPro" id="IPR035897">
    <property type="entry name" value="Toll_tir_struct_dom_sf"/>
</dbReference>
<dbReference type="AlphaFoldDB" id="A0A7W0HN84"/>
<dbReference type="Proteomes" id="UP000530928">
    <property type="component" value="Unassembled WGS sequence"/>
</dbReference>
<dbReference type="EMBL" id="JACDUR010000001">
    <property type="protein sequence ID" value="MBA2889256.1"/>
    <property type="molecule type" value="Genomic_DNA"/>
</dbReference>
<dbReference type="InterPro" id="IPR047603">
    <property type="entry name" value="FxsC_N"/>
</dbReference>
<dbReference type="SUPFAM" id="SSF52200">
    <property type="entry name" value="Toll/Interleukin receptor TIR domain"/>
    <property type="match status" value="1"/>
</dbReference>